<dbReference type="RefSeq" id="WP_111274427.1">
    <property type="nucleotide sequence ID" value="NZ_QFYS01000001.1"/>
</dbReference>
<dbReference type="GO" id="GO:0005886">
    <property type="term" value="C:plasma membrane"/>
    <property type="evidence" value="ECO:0007669"/>
    <property type="project" value="UniProtKB-SubCell"/>
</dbReference>
<keyword evidence="6" id="KW-0143">Chaperone</keyword>
<dbReference type="Pfam" id="PF13624">
    <property type="entry name" value="SurA_N_3"/>
    <property type="match status" value="1"/>
</dbReference>
<reference evidence="10 11" key="1">
    <citation type="submission" date="2018-05" db="EMBL/GenBank/DDBJ databases">
        <authorList>
            <person name="Lanie J.A."/>
            <person name="Ng W.-L."/>
            <person name="Kazmierczak K.M."/>
            <person name="Andrzejewski T.M."/>
            <person name="Davidsen T.M."/>
            <person name="Wayne K.J."/>
            <person name="Tettelin H."/>
            <person name="Glass J.I."/>
            <person name="Rusch D."/>
            <person name="Podicherti R."/>
            <person name="Tsui H.-C.T."/>
            <person name="Winkler M.E."/>
        </authorList>
    </citation>
    <scope>NUCLEOTIDE SEQUENCE [LARGE SCALE GENOMIC DNA]</scope>
    <source>
        <strain evidence="10 11">BUT-10</strain>
    </source>
</reference>
<dbReference type="Gene3D" id="1.10.4030.10">
    <property type="entry name" value="Porin chaperone SurA, peptide-binding domain"/>
    <property type="match status" value="1"/>
</dbReference>
<dbReference type="Pfam" id="PF13145">
    <property type="entry name" value="Rotamase_2"/>
    <property type="match status" value="2"/>
</dbReference>
<dbReference type="AlphaFoldDB" id="A0A328BQH3"/>
<protein>
    <submittedName>
        <fullName evidence="10">Rotamase</fullName>
    </submittedName>
</protein>
<comment type="caution">
    <text evidence="10">The sequence shown here is derived from an EMBL/GenBank/DDBJ whole genome shotgun (WGS) entry which is preliminary data.</text>
</comment>
<evidence type="ECO:0000313" key="10">
    <source>
        <dbReference type="EMBL" id="RAK68935.1"/>
    </source>
</evidence>
<dbReference type="EMBL" id="QFYS01000001">
    <property type="protein sequence ID" value="RAK68935.1"/>
    <property type="molecule type" value="Genomic_DNA"/>
</dbReference>
<feature type="domain" description="PpiC" evidence="9">
    <location>
        <begin position="388"/>
        <end position="480"/>
    </location>
</feature>
<dbReference type="PANTHER" id="PTHR47529">
    <property type="entry name" value="PEPTIDYL-PROLYL CIS-TRANS ISOMERASE D"/>
    <property type="match status" value="1"/>
</dbReference>
<evidence type="ECO:0000256" key="8">
    <source>
        <dbReference type="SAM" id="Phobius"/>
    </source>
</evidence>
<dbReference type="SUPFAM" id="SSF109998">
    <property type="entry name" value="Triger factor/SurA peptide-binding domain-like"/>
    <property type="match status" value="1"/>
</dbReference>
<dbReference type="Proteomes" id="UP000249524">
    <property type="component" value="Unassembled WGS sequence"/>
</dbReference>
<dbReference type="GO" id="GO:0003755">
    <property type="term" value="F:peptidyl-prolyl cis-trans isomerase activity"/>
    <property type="evidence" value="ECO:0007669"/>
    <property type="project" value="InterPro"/>
</dbReference>
<evidence type="ECO:0000256" key="5">
    <source>
        <dbReference type="ARBA" id="ARBA00023136"/>
    </source>
</evidence>
<evidence type="ECO:0000256" key="6">
    <source>
        <dbReference type="ARBA" id="ARBA00023186"/>
    </source>
</evidence>
<comment type="similarity">
    <text evidence="7">Belongs to the PpiD chaperone family.</text>
</comment>
<organism evidence="10 11">
    <name type="scientific">Phenylobacterium kunshanense</name>
    <dbReference type="NCBI Taxonomy" id="1445034"/>
    <lineage>
        <taxon>Bacteria</taxon>
        <taxon>Pseudomonadati</taxon>
        <taxon>Pseudomonadota</taxon>
        <taxon>Alphaproteobacteria</taxon>
        <taxon>Caulobacterales</taxon>
        <taxon>Caulobacteraceae</taxon>
        <taxon>Phenylobacterium</taxon>
    </lineage>
</organism>
<dbReference type="OrthoDB" id="9768393at2"/>
<feature type="domain" description="PpiC" evidence="9">
    <location>
        <begin position="251"/>
        <end position="368"/>
    </location>
</feature>
<dbReference type="InterPro" id="IPR027304">
    <property type="entry name" value="Trigger_fact/SurA_dom_sf"/>
</dbReference>
<keyword evidence="11" id="KW-1185">Reference proteome</keyword>
<evidence type="ECO:0000256" key="3">
    <source>
        <dbReference type="ARBA" id="ARBA00022692"/>
    </source>
</evidence>
<accession>A0A328BQH3</accession>
<dbReference type="InterPro" id="IPR000297">
    <property type="entry name" value="PPIase_PpiC"/>
</dbReference>
<keyword evidence="5 8" id="KW-0472">Membrane</keyword>
<gene>
    <name evidence="10" type="ORF">DJ019_02670</name>
</gene>
<dbReference type="InterPro" id="IPR052029">
    <property type="entry name" value="PpiD_chaperone"/>
</dbReference>
<evidence type="ECO:0000256" key="4">
    <source>
        <dbReference type="ARBA" id="ARBA00022989"/>
    </source>
</evidence>
<evidence type="ECO:0000313" key="11">
    <source>
        <dbReference type="Proteomes" id="UP000249524"/>
    </source>
</evidence>
<keyword evidence="3 8" id="KW-0812">Transmembrane</keyword>
<proteinExistence type="inferred from homology"/>
<keyword evidence="2" id="KW-1003">Cell membrane</keyword>
<dbReference type="PANTHER" id="PTHR47529:SF1">
    <property type="entry name" value="PERIPLASMIC CHAPERONE PPID"/>
    <property type="match status" value="1"/>
</dbReference>
<feature type="transmembrane region" description="Helical" evidence="8">
    <location>
        <begin position="12"/>
        <end position="30"/>
    </location>
</feature>
<keyword evidence="4 8" id="KW-1133">Transmembrane helix</keyword>
<evidence type="ECO:0000259" key="9">
    <source>
        <dbReference type="Pfam" id="PF13145"/>
    </source>
</evidence>
<evidence type="ECO:0000256" key="2">
    <source>
        <dbReference type="ARBA" id="ARBA00022475"/>
    </source>
</evidence>
<evidence type="ECO:0000256" key="7">
    <source>
        <dbReference type="ARBA" id="ARBA00038408"/>
    </source>
</evidence>
<name>A0A328BQH3_9CAUL</name>
<comment type="subcellular location">
    <subcellularLocation>
        <location evidence="1">Cell membrane</location>
        <topology evidence="1">Single-pass type II membrane protein</topology>
    </subcellularLocation>
</comment>
<sequence>MLAAIRNFAKSWPARILLIILAISFVGWGANQSGLAVMSGDHIIKAGSRTVGTLAFRREYDTYKKRMEEQAGQPITQELAEQNRLDTVVLNGLATREAFAEMLSKVGIRPSDKLILDQIQKIPAFFDPITGRFDKKTFQQRLGENGLTPKAFDAVLRDEMATQHWAVAVQNGLAVPRTYGGLAAVFALESRDLSYFALTPQSVPQPAAPTDAQLTAFINENKAQLTRPEMRVLTIVPFTPQTAAAAASGPIDPAELEKRYNFRKDTLSQPETRTLVQIPVKDQAAAQQAVARLQKGEAPAAVAKSLGVDPVTYEDKPQSAIADRKAGQAAFKLQAGQVGAVQGDLGLSVVKIVSVVPGREVTLEQARPMLEAELRKDMVAEKVYAQTQAFDDAHQGGASFAEAAQKAGVSTQTIGPISAQGVDDQGRQLQGLPPKILETAFALPAGGDSEITELGDGAYFAVRVEKIVPASVPPLAEIRPMLTQAWMRREIVRALEAKATALTARVQKGESLEAVAASAGAAVVRVPGLTRRTAQSQQQQLGGEVLGRTFASKPGEAWFARLPNAIAVGQISNVRVEAGPAAAQIAEANRGELTQAVFREMGEAAQAYARTKLKVKVDAEKARAAVGFAPLAEAKSEKAAPEKAK</sequence>
<evidence type="ECO:0000256" key="1">
    <source>
        <dbReference type="ARBA" id="ARBA00004401"/>
    </source>
</evidence>